<accession>A0A8I1GJ64</accession>
<sequence>MARTVLADALLLHLRLRRHAVWRNIDWLGNVARLMRSIFLNGIVMLNKTSTTFEMILSQFNRKERHWGLHALLASVEIDDQFRSLIKEKIDVDVPPTAWWAIDYHFDWLHAALTCFEQQLEPLELRPQSNARQVIKGNQEDIDFIIAFDETVLLV</sequence>
<evidence type="ECO:0000313" key="2">
    <source>
        <dbReference type="Proteomes" id="UP000623250"/>
    </source>
</evidence>
<keyword evidence="2" id="KW-1185">Reference proteome</keyword>
<proteinExistence type="predicted"/>
<dbReference type="Proteomes" id="UP000623250">
    <property type="component" value="Unassembled WGS sequence"/>
</dbReference>
<evidence type="ECO:0000313" key="1">
    <source>
        <dbReference type="EMBL" id="MBJ7544955.1"/>
    </source>
</evidence>
<dbReference type="EMBL" id="JAEMUK010000083">
    <property type="protein sequence ID" value="MBJ7544955.1"/>
    <property type="molecule type" value="Genomic_DNA"/>
</dbReference>
<name>A0A8I1GJ64_9HYPH</name>
<protein>
    <submittedName>
        <fullName evidence="1">Uncharacterized protein</fullName>
    </submittedName>
</protein>
<comment type="caution">
    <text evidence="1">The sequence shown here is derived from an EMBL/GenBank/DDBJ whole genome shotgun (WGS) entry which is preliminary data.</text>
</comment>
<dbReference type="RefSeq" id="WP_155955014.1">
    <property type="nucleotide sequence ID" value="NZ_JAEMUK010000083.1"/>
</dbReference>
<gene>
    <name evidence="1" type="ORF">JDN41_15480</name>
</gene>
<dbReference type="AlphaFoldDB" id="A0A8I1GJ64"/>
<organism evidence="1 2">
    <name type="scientific">Rhodomicrobium udaipurense</name>
    <dbReference type="NCBI Taxonomy" id="1202716"/>
    <lineage>
        <taxon>Bacteria</taxon>
        <taxon>Pseudomonadati</taxon>
        <taxon>Pseudomonadota</taxon>
        <taxon>Alphaproteobacteria</taxon>
        <taxon>Hyphomicrobiales</taxon>
        <taxon>Hyphomicrobiaceae</taxon>
        <taxon>Rhodomicrobium</taxon>
    </lineage>
</organism>
<reference evidence="1 2" key="1">
    <citation type="submission" date="2020-12" db="EMBL/GenBank/DDBJ databases">
        <title>Revised draft genomes of Rhodomicrobium vannielii ATCC 17100 and Rhodomicrobium udaipurense JA643.</title>
        <authorList>
            <person name="Conners E.M."/>
            <person name="Davenport E.J."/>
            <person name="Bose A."/>
        </authorList>
    </citation>
    <scope>NUCLEOTIDE SEQUENCE [LARGE SCALE GENOMIC DNA]</scope>
    <source>
        <strain evidence="1 2">JA643</strain>
    </source>
</reference>